<feature type="region of interest" description="Disordered" evidence="1">
    <location>
        <begin position="106"/>
        <end position="173"/>
    </location>
</feature>
<dbReference type="Proteomes" id="UP000297318">
    <property type="component" value="Unassembled WGS sequence"/>
</dbReference>
<evidence type="ECO:0000313" key="3">
    <source>
        <dbReference type="Proteomes" id="UP000297318"/>
    </source>
</evidence>
<evidence type="ECO:0000256" key="1">
    <source>
        <dbReference type="SAM" id="MobiDB-lite"/>
    </source>
</evidence>
<accession>A0A4Z1E6S1</accession>
<organism evidence="2 3">
    <name type="scientific">Serinibacter arcticus</name>
    <dbReference type="NCBI Taxonomy" id="1655435"/>
    <lineage>
        <taxon>Bacteria</taxon>
        <taxon>Bacillati</taxon>
        <taxon>Actinomycetota</taxon>
        <taxon>Actinomycetes</taxon>
        <taxon>Micrococcales</taxon>
        <taxon>Beutenbergiaceae</taxon>
        <taxon>Serinibacter</taxon>
    </lineage>
</organism>
<reference evidence="2 3" key="1">
    <citation type="submission" date="2018-11" db="EMBL/GenBank/DDBJ databases">
        <title>Complete genome sequencing of the Actinobacteria Serinibacter sp. K3-2.</title>
        <authorList>
            <person name="Rakitin A.L."/>
            <person name="Beletsky A.V."/>
            <person name="Mardanov A.V."/>
            <person name="Ravin N.V."/>
            <person name="Gromova A.S."/>
            <person name="Filippova S.N."/>
            <person name="Gal'Chenko V.F."/>
        </authorList>
    </citation>
    <scope>NUCLEOTIDE SEQUENCE [LARGE SCALE GENOMIC DNA]</scope>
    <source>
        <strain evidence="2 3">K3-2</strain>
    </source>
</reference>
<comment type="caution">
    <text evidence="2">The sequence shown here is derived from an EMBL/GenBank/DDBJ whole genome shotgun (WGS) entry which is preliminary data.</text>
</comment>
<protein>
    <submittedName>
        <fullName evidence="2">Uncharacterized protein</fullName>
    </submittedName>
</protein>
<sequence length="173" mass="18352">MKRISVDESVVRNHVTVMEDCSDQLRRDEQDLGLTADLNEREPYSPTDPGVRLDSSFSDALESYEASLAVMGDELLVMARKLTQLAGEVTAVDEDLADRLRAIADGIDGGGSASGSTTGSGATPIRTLPAPATLDPSRPISSSQPVFEALPARFEGGPDVRPTPIAPEQETQA</sequence>
<name>A0A4Z1E6S1_9MICO</name>
<dbReference type="EMBL" id="RHPJ01000001">
    <property type="protein sequence ID" value="TGO06402.1"/>
    <property type="molecule type" value="Genomic_DNA"/>
</dbReference>
<dbReference type="RefSeq" id="WP_135848612.1">
    <property type="nucleotide sequence ID" value="NZ_RHPJ01000001.1"/>
</dbReference>
<evidence type="ECO:0000313" key="2">
    <source>
        <dbReference type="EMBL" id="TGO06402.1"/>
    </source>
</evidence>
<dbReference type="AlphaFoldDB" id="A0A4Z1E6S1"/>
<gene>
    <name evidence="2" type="ORF">SERN_0594</name>
</gene>
<keyword evidence="3" id="KW-1185">Reference proteome</keyword>
<proteinExistence type="predicted"/>
<dbReference type="OrthoDB" id="9842185at2"/>